<evidence type="ECO:0000259" key="4">
    <source>
        <dbReference type="Pfam" id="PF14870"/>
    </source>
</evidence>
<feature type="signal peptide" evidence="3">
    <location>
        <begin position="1"/>
        <end position="32"/>
    </location>
</feature>
<evidence type="ECO:0000313" key="5">
    <source>
        <dbReference type="EMBL" id="MCQ8896621.1"/>
    </source>
</evidence>
<dbReference type="EMBL" id="JANIGO010000002">
    <property type="protein sequence ID" value="MCQ8896621.1"/>
    <property type="molecule type" value="Genomic_DNA"/>
</dbReference>
<evidence type="ECO:0000256" key="1">
    <source>
        <dbReference type="ARBA" id="ARBA00022531"/>
    </source>
</evidence>
<evidence type="ECO:0000256" key="2">
    <source>
        <dbReference type="ARBA" id="ARBA00023276"/>
    </source>
</evidence>
<keyword evidence="6" id="KW-1185">Reference proteome</keyword>
<dbReference type="RefSeq" id="WP_256764399.1">
    <property type="nucleotide sequence ID" value="NZ_JANIGO010000002.1"/>
</dbReference>
<accession>A0ABT1WGH8</accession>
<name>A0ABT1WGH8_9BURK</name>
<proteinExistence type="predicted"/>
<comment type="caution">
    <text evidence="5">The sequence shown here is derived from an EMBL/GenBank/DDBJ whole genome shotgun (WGS) entry which is preliminary data.</text>
</comment>
<keyword evidence="2" id="KW-0604">Photosystem II</keyword>
<dbReference type="PANTHER" id="PTHR47199:SF2">
    <property type="entry name" value="PHOTOSYSTEM II STABILITY_ASSEMBLY FACTOR HCF136, CHLOROPLASTIC"/>
    <property type="match status" value="1"/>
</dbReference>
<evidence type="ECO:0000256" key="3">
    <source>
        <dbReference type="SAM" id="SignalP"/>
    </source>
</evidence>
<sequence length="395" mass="42289">MKKPLKPALIRRAYGLGAAVLALGLTVQPAQAFKDPMDIPAIVAPKAAKALMLNVTSRGNVAVVVGERGIVLRRDFSAPDPKDGAKDGDGRIWTQAKVPVSINMTAIEFASDSVAYMAGHDGVVLKSTDAGASWTRVFDGNKANAQVVAAAKAKYDAVQARYDALPPAQQSKMDAELEAAQFALEDAEAGARFGPARPMLGLWFRNENQGWVVGSYGQIFETTDGGANWKLIADRLNNPDFRHYNGIYGDDTGLLLIAGEAGRIYRSNNFGQTWERLDTGYNGHFYGTAVVRGSSGEPTIYAYGFSGNVYRMGPGAAGWWKMQSPTKESFVQAITQGNSVLLIDQKGRLVKTDPTGTQLTMVMNKEGKPVTGMALVGKTLVLSGQGGPRTVDLPQ</sequence>
<keyword evidence="1" id="KW-0602">Photosynthesis</keyword>
<dbReference type="Gene3D" id="2.130.10.10">
    <property type="entry name" value="YVTN repeat-like/Quinoprotein amine dehydrogenase"/>
    <property type="match status" value="2"/>
</dbReference>
<dbReference type="InterPro" id="IPR015943">
    <property type="entry name" value="WD40/YVTN_repeat-like_dom_sf"/>
</dbReference>
<reference evidence="5 6" key="1">
    <citation type="submission" date="2022-07" db="EMBL/GenBank/DDBJ databases">
        <authorList>
            <person name="Xamxidin M."/>
            <person name="Wu M."/>
        </authorList>
    </citation>
    <scope>NUCLEOTIDE SEQUENCE [LARGE SCALE GENOMIC DNA]</scope>
    <source>
        <strain evidence="5 6">NBRC 111650</strain>
    </source>
</reference>
<gene>
    <name evidence="5" type="ORF">NQT62_09270</name>
</gene>
<evidence type="ECO:0000313" key="6">
    <source>
        <dbReference type="Proteomes" id="UP001204142"/>
    </source>
</evidence>
<dbReference type="PANTHER" id="PTHR47199">
    <property type="entry name" value="PHOTOSYSTEM II STABILITY/ASSEMBLY FACTOR HCF136, CHLOROPLASTIC"/>
    <property type="match status" value="1"/>
</dbReference>
<feature type="domain" description="Photosynthesis system II assembly factor Ycf48/Hcf136-like" evidence="4">
    <location>
        <begin position="200"/>
        <end position="279"/>
    </location>
</feature>
<organism evidence="5 6">
    <name type="scientific">Limnobacter humi</name>
    <dbReference type="NCBI Taxonomy" id="1778671"/>
    <lineage>
        <taxon>Bacteria</taxon>
        <taxon>Pseudomonadati</taxon>
        <taxon>Pseudomonadota</taxon>
        <taxon>Betaproteobacteria</taxon>
        <taxon>Burkholderiales</taxon>
        <taxon>Burkholderiaceae</taxon>
        <taxon>Limnobacter</taxon>
    </lineage>
</organism>
<keyword evidence="3" id="KW-0732">Signal</keyword>
<dbReference type="Pfam" id="PF14870">
    <property type="entry name" value="PSII_BNR"/>
    <property type="match status" value="1"/>
</dbReference>
<dbReference type="Proteomes" id="UP001204142">
    <property type="component" value="Unassembled WGS sequence"/>
</dbReference>
<protein>
    <submittedName>
        <fullName evidence="5">YCF48-related protein</fullName>
    </submittedName>
</protein>
<dbReference type="SUPFAM" id="SSF110296">
    <property type="entry name" value="Oligoxyloglucan reducing end-specific cellobiohydrolase"/>
    <property type="match status" value="1"/>
</dbReference>
<feature type="chain" id="PRO_5045405955" evidence="3">
    <location>
        <begin position="33"/>
        <end position="395"/>
    </location>
</feature>
<dbReference type="InterPro" id="IPR028203">
    <property type="entry name" value="PSII_CF48-like_dom"/>
</dbReference>